<dbReference type="InParanoid" id="A0A6J2VSG1"/>
<dbReference type="AlphaFoldDB" id="A0A6J2VSG1"/>
<feature type="compositionally biased region" description="Basic and acidic residues" evidence="1">
    <location>
        <begin position="167"/>
        <end position="181"/>
    </location>
</feature>
<dbReference type="PANTHER" id="PTHR22736:SF2">
    <property type="entry name" value="COILED-COIL DOMAIN-CONTAINING PROTEIN 66"/>
    <property type="match status" value="1"/>
</dbReference>
<feature type="compositionally biased region" description="Polar residues" evidence="1">
    <location>
        <begin position="860"/>
        <end position="882"/>
    </location>
</feature>
<dbReference type="InterPro" id="IPR039183">
    <property type="entry name" value="CCD66"/>
</dbReference>
<feature type="domain" description="CCDC66" evidence="2">
    <location>
        <begin position="430"/>
        <end position="571"/>
    </location>
</feature>
<dbReference type="Proteomes" id="UP000504632">
    <property type="component" value="Chromosome 6"/>
</dbReference>
<keyword evidence="3" id="KW-1185">Reference proteome</keyword>
<dbReference type="RefSeq" id="XP_030634136.1">
    <property type="nucleotide sequence ID" value="XM_030778276.1"/>
</dbReference>
<dbReference type="GO" id="GO:0060271">
    <property type="term" value="P:cilium assembly"/>
    <property type="evidence" value="ECO:0007669"/>
    <property type="project" value="TreeGrafter"/>
</dbReference>
<feature type="compositionally biased region" description="Low complexity" evidence="1">
    <location>
        <begin position="580"/>
        <end position="593"/>
    </location>
</feature>
<evidence type="ECO:0000313" key="3">
    <source>
        <dbReference type="Proteomes" id="UP000504632"/>
    </source>
</evidence>
<protein>
    <submittedName>
        <fullName evidence="4">Coiled-coil domain-containing protein 66</fullName>
    </submittedName>
</protein>
<feature type="region of interest" description="Disordered" evidence="1">
    <location>
        <begin position="855"/>
        <end position="889"/>
    </location>
</feature>
<sequence>MNLGDGLMFELENGKPRLILTNYGAETKISTKIAQGKRIPQRNKPQKVSLNKSHKQGSRDLHPERPIREKKYTEEHEEQLGFKKSKVKGTSDSNTKAVARVRSARKAESGKTTTTDGATEITQTSVKDSLVCLTQEQLQQILSTINKTSALNASDGSNTLDQTGSDAKGDYPLDETEKNGSDEALIVDTSNHVHQTNHEKGAGDRMVLNGTKPGLFSTFGEREREREALEAKKAQWRKELDEQMALKQKQKAKAEVLPDSKPWLRSPVGTSSQHSSRNGQVSDERMMRAATGTGDMSCQSAASQTYSSQRDLPAAIRSAFVLGEATPMEHAFNAEKKEQQRRWLQHLDQQREEARQRKQQEKQEHSQAEDHERWAMHFDSLQKRLTPHPPLPPASDRGDPESLSSLSHHRSASGAVSAAWDGMSAFGGDSLGRASVDTTRGFTQKSSYLRTMTALLDPAQIEERERKRLKQLEHQRAIEAQVEERRRQREKEEAARQALEEEEERRLAREREHLQQKYLLDTQQQRQKEELLSRKTEELYLSVQRAQEEALKDKHLQRIQDLARKGHDVSKLLHSLKGESSSTYGSLSPSPSLARSDAPSQRTDAPDIPSPRKDTAVQTEVNTESHSSGMETLGNMDHASYTPDIPTEYQASLGTKKSKRGARPADRKQSTGKENVCTQARDDGGDPYEAYARTDRRQQGGKRPEWNTRKPSKPFVPASERYPPGLQQHRQESRMRRQMELMTLVEKNTLSRMPHQNSTPPVPLNLNLSQQQWQEHSPHQKDEGSLWAPSTSTAVSAERVCSPPIPTLKHHHLQHSTQLPPCSLPEEGPQSAECPSSSDYVPYVRTDEVYHLDPLAPLSRPSTQEPQKNKHTGLQRSRQGTPLAQKDPLLHPELLKSTERQQAILKGLSELRQGLLQKQRELETNLNPLLLGQARNPSLTFQNK</sequence>
<feature type="region of interest" description="Disordered" evidence="1">
    <location>
        <begin position="383"/>
        <end position="410"/>
    </location>
</feature>
<dbReference type="CTD" id="285331"/>
<dbReference type="GO" id="GO:0005929">
    <property type="term" value="C:cilium"/>
    <property type="evidence" value="ECO:0007669"/>
    <property type="project" value="TreeGrafter"/>
</dbReference>
<dbReference type="GO" id="GO:0008017">
    <property type="term" value="F:microtubule binding"/>
    <property type="evidence" value="ECO:0007669"/>
    <property type="project" value="TreeGrafter"/>
</dbReference>
<evidence type="ECO:0000256" key="1">
    <source>
        <dbReference type="SAM" id="MobiDB-lite"/>
    </source>
</evidence>
<feature type="compositionally biased region" description="Polar residues" evidence="1">
    <location>
        <begin position="151"/>
        <end position="165"/>
    </location>
</feature>
<feature type="region of interest" description="Disordered" evidence="1">
    <location>
        <begin position="482"/>
        <end position="507"/>
    </location>
</feature>
<evidence type="ECO:0000313" key="4">
    <source>
        <dbReference type="RefSeq" id="XP_030634136.1"/>
    </source>
</evidence>
<dbReference type="OrthoDB" id="10042846at2759"/>
<feature type="compositionally biased region" description="Polar residues" evidence="1">
    <location>
        <begin position="294"/>
        <end position="310"/>
    </location>
</feature>
<feature type="compositionally biased region" description="Basic and acidic residues" evidence="1">
    <location>
        <begin position="57"/>
        <end position="81"/>
    </location>
</feature>
<reference evidence="4" key="1">
    <citation type="submission" date="2025-08" db="UniProtKB">
        <authorList>
            <consortium name="RefSeq"/>
        </authorList>
    </citation>
    <scope>IDENTIFICATION</scope>
</reference>
<feature type="region of interest" description="Disordered" evidence="1">
    <location>
        <begin position="349"/>
        <end position="371"/>
    </location>
</feature>
<dbReference type="InterPro" id="IPR040467">
    <property type="entry name" value="CCDC66_dom"/>
</dbReference>
<dbReference type="PANTHER" id="PTHR22736">
    <property type="entry name" value="COILED-COIL DOMAIN-CONTAINING PROTEIN 66"/>
    <property type="match status" value="1"/>
</dbReference>
<gene>
    <name evidence="4" type="primary">ccdc66</name>
</gene>
<feature type="compositionally biased region" description="Polar residues" evidence="1">
    <location>
        <begin position="616"/>
        <end position="630"/>
    </location>
</feature>
<evidence type="ECO:0000259" key="2">
    <source>
        <dbReference type="Pfam" id="PF15236"/>
    </source>
</evidence>
<feature type="region of interest" description="Disordered" evidence="1">
    <location>
        <begin position="151"/>
        <end position="227"/>
    </location>
</feature>
<dbReference type="GeneID" id="115815318"/>
<feature type="compositionally biased region" description="Polar residues" evidence="1">
    <location>
        <begin position="268"/>
        <end position="281"/>
    </location>
</feature>
<feature type="region of interest" description="Disordered" evidence="1">
    <location>
        <begin position="811"/>
        <end position="839"/>
    </location>
</feature>
<feature type="compositionally biased region" description="Basic and acidic residues" evidence="1">
    <location>
        <begin position="692"/>
        <end position="708"/>
    </location>
</feature>
<accession>A0A6J2VSG1</accession>
<proteinExistence type="predicted"/>
<feature type="region of interest" description="Disordered" evidence="1">
    <location>
        <begin position="573"/>
        <end position="731"/>
    </location>
</feature>
<dbReference type="Pfam" id="PF15236">
    <property type="entry name" value="CCDC66"/>
    <property type="match status" value="1"/>
</dbReference>
<name>A0A6J2VSG1_CHACN</name>
<organism evidence="3 4">
    <name type="scientific">Chanos chanos</name>
    <name type="common">Milkfish</name>
    <name type="synonym">Mugil chanos</name>
    <dbReference type="NCBI Taxonomy" id="29144"/>
    <lineage>
        <taxon>Eukaryota</taxon>
        <taxon>Metazoa</taxon>
        <taxon>Chordata</taxon>
        <taxon>Craniata</taxon>
        <taxon>Vertebrata</taxon>
        <taxon>Euteleostomi</taxon>
        <taxon>Actinopterygii</taxon>
        <taxon>Neopterygii</taxon>
        <taxon>Teleostei</taxon>
        <taxon>Ostariophysi</taxon>
        <taxon>Gonorynchiformes</taxon>
        <taxon>Chanidae</taxon>
        <taxon>Chanos</taxon>
    </lineage>
</organism>
<feature type="region of interest" description="Disordered" evidence="1">
    <location>
        <begin position="245"/>
        <end position="310"/>
    </location>
</feature>
<feature type="region of interest" description="Disordered" evidence="1">
    <location>
        <begin position="32"/>
        <end position="116"/>
    </location>
</feature>
<dbReference type="GO" id="GO:0005874">
    <property type="term" value="C:microtubule"/>
    <property type="evidence" value="ECO:0007669"/>
    <property type="project" value="TreeGrafter"/>
</dbReference>